<organism evidence="3 4">
    <name type="scientific">Fonsecaea multimorphosa CBS 102226</name>
    <dbReference type="NCBI Taxonomy" id="1442371"/>
    <lineage>
        <taxon>Eukaryota</taxon>
        <taxon>Fungi</taxon>
        <taxon>Dikarya</taxon>
        <taxon>Ascomycota</taxon>
        <taxon>Pezizomycotina</taxon>
        <taxon>Eurotiomycetes</taxon>
        <taxon>Chaetothyriomycetidae</taxon>
        <taxon>Chaetothyriales</taxon>
        <taxon>Herpotrichiellaceae</taxon>
        <taxon>Fonsecaea</taxon>
    </lineage>
</organism>
<sequence>MATATPPTNYANSFANVEIGNMIQCSVCKVKCFKARFSQTQLAKYQEALARYNHGRGPEPELPRCRKCTPESNSELYCVGCRMSKDLSFFSKQQRKKPDDARCLNCQQELEDRVPSLEAALEEERIRDDELRGKHISGSVVSSIAGSVLNSRSQSQGQSASASGIFMPNDRDSAWGNDAASARPPSPTETEHSSSRSTTSYTNSTYANSVSKHSFAKLPAYNAPINTRVMEQLEREERQKQEAQMGNRHDESDDGEEWEL</sequence>
<dbReference type="EMBL" id="KN848074">
    <property type="protein sequence ID" value="KIX97289.1"/>
    <property type="molecule type" value="Genomic_DNA"/>
</dbReference>
<proteinExistence type="predicted"/>
<evidence type="ECO:0000256" key="1">
    <source>
        <dbReference type="SAM" id="MobiDB-lite"/>
    </source>
</evidence>
<dbReference type="OrthoDB" id="3514033at2759"/>
<evidence type="ECO:0000313" key="4">
    <source>
        <dbReference type="Proteomes" id="UP000053411"/>
    </source>
</evidence>
<feature type="compositionally biased region" description="Low complexity" evidence="1">
    <location>
        <begin position="195"/>
        <end position="211"/>
    </location>
</feature>
<dbReference type="Pfam" id="PF12898">
    <property type="entry name" value="Stc1"/>
    <property type="match status" value="1"/>
</dbReference>
<protein>
    <recommendedName>
        <fullName evidence="2">Stc1 domain-containing protein</fullName>
    </recommendedName>
</protein>
<reference evidence="3 4" key="1">
    <citation type="submission" date="2015-01" db="EMBL/GenBank/DDBJ databases">
        <title>The Genome Sequence of Fonsecaea multimorphosa CBS 102226.</title>
        <authorList>
            <consortium name="The Broad Institute Genomics Platform"/>
            <person name="Cuomo C."/>
            <person name="de Hoog S."/>
            <person name="Gorbushina A."/>
            <person name="Stielow B."/>
            <person name="Teixiera M."/>
            <person name="Abouelleil A."/>
            <person name="Chapman S.B."/>
            <person name="Priest M."/>
            <person name="Young S.K."/>
            <person name="Wortman J."/>
            <person name="Nusbaum C."/>
            <person name="Birren B."/>
        </authorList>
    </citation>
    <scope>NUCLEOTIDE SEQUENCE [LARGE SCALE GENOMIC DNA]</scope>
    <source>
        <strain evidence="3 4">CBS 102226</strain>
    </source>
</reference>
<feature type="domain" description="Stc1" evidence="2">
    <location>
        <begin position="24"/>
        <end position="108"/>
    </location>
</feature>
<dbReference type="GeneID" id="27712487"/>
<feature type="compositionally biased region" description="Basic and acidic residues" evidence="1">
    <location>
        <begin position="231"/>
        <end position="251"/>
    </location>
</feature>
<dbReference type="VEuPathDB" id="FungiDB:Z520_06741"/>
<dbReference type="RefSeq" id="XP_016631412.1">
    <property type="nucleotide sequence ID" value="XM_016777241.1"/>
</dbReference>
<accession>A0A0D2K2I8</accession>
<name>A0A0D2K2I8_9EURO</name>
<gene>
    <name evidence="3" type="ORF">Z520_06741</name>
</gene>
<feature type="region of interest" description="Disordered" evidence="1">
    <location>
        <begin position="152"/>
        <end position="260"/>
    </location>
</feature>
<dbReference type="Proteomes" id="UP000053411">
    <property type="component" value="Unassembled WGS sequence"/>
</dbReference>
<dbReference type="InterPro" id="IPR024630">
    <property type="entry name" value="Stc1"/>
</dbReference>
<evidence type="ECO:0000313" key="3">
    <source>
        <dbReference type="EMBL" id="KIX97289.1"/>
    </source>
</evidence>
<dbReference type="AlphaFoldDB" id="A0A0D2K2I8"/>
<dbReference type="STRING" id="1442371.A0A0D2K2I8"/>
<evidence type="ECO:0000259" key="2">
    <source>
        <dbReference type="Pfam" id="PF12898"/>
    </source>
</evidence>
<keyword evidence="4" id="KW-1185">Reference proteome</keyword>
<feature type="compositionally biased region" description="Low complexity" evidence="1">
    <location>
        <begin position="152"/>
        <end position="164"/>
    </location>
</feature>